<gene>
    <name evidence="4" type="ORF">PHLGIDRAFT_25831</name>
</gene>
<dbReference type="InterPro" id="IPR046757">
    <property type="entry name" value="YL1_N"/>
</dbReference>
<comment type="similarity">
    <text evidence="1">Belongs to the VPS72/YL1 family.</text>
</comment>
<reference evidence="4 5" key="1">
    <citation type="journal article" date="2014" name="PLoS Genet.">
        <title>Analysis of the Phlebiopsis gigantea genome, transcriptome and secretome provides insight into its pioneer colonization strategies of wood.</title>
        <authorList>
            <person name="Hori C."/>
            <person name="Ishida T."/>
            <person name="Igarashi K."/>
            <person name="Samejima M."/>
            <person name="Suzuki H."/>
            <person name="Master E."/>
            <person name="Ferreira P."/>
            <person name="Ruiz-Duenas F.J."/>
            <person name="Held B."/>
            <person name="Canessa P."/>
            <person name="Larrondo L.F."/>
            <person name="Schmoll M."/>
            <person name="Druzhinina I.S."/>
            <person name="Kubicek C.P."/>
            <person name="Gaskell J.A."/>
            <person name="Kersten P."/>
            <person name="St John F."/>
            <person name="Glasner J."/>
            <person name="Sabat G."/>
            <person name="Splinter BonDurant S."/>
            <person name="Syed K."/>
            <person name="Yadav J."/>
            <person name="Mgbeahuruike A.C."/>
            <person name="Kovalchuk A."/>
            <person name="Asiegbu F.O."/>
            <person name="Lackner G."/>
            <person name="Hoffmeister D."/>
            <person name="Rencoret J."/>
            <person name="Gutierrez A."/>
            <person name="Sun H."/>
            <person name="Lindquist E."/>
            <person name="Barry K."/>
            <person name="Riley R."/>
            <person name="Grigoriev I.V."/>
            <person name="Henrissat B."/>
            <person name="Kues U."/>
            <person name="Berka R.M."/>
            <person name="Martinez A.T."/>
            <person name="Covert S.F."/>
            <person name="Blanchette R.A."/>
            <person name="Cullen D."/>
        </authorList>
    </citation>
    <scope>NUCLEOTIDE SEQUENCE [LARGE SCALE GENOMIC DNA]</scope>
    <source>
        <strain evidence="4 5">11061_1 CR5-6</strain>
    </source>
</reference>
<dbReference type="EMBL" id="KN840590">
    <property type="protein sequence ID" value="KIP04010.1"/>
    <property type="molecule type" value="Genomic_DNA"/>
</dbReference>
<dbReference type="PANTHER" id="PTHR13275">
    <property type="entry name" value="YL-1 PROTEIN TRANSCRIPTION FACTOR-LIKE 1"/>
    <property type="match status" value="1"/>
</dbReference>
<evidence type="ECO:0000313" key="4">
    <source>
        <dbReference type="EMBL" id="KIP04010.1"/>
    </source>
</evidence>
<sequence length="424" mass="47492">MEAALAEFKVEELGQDIEEDHDFTVEIDEQDAFESDFESTDEEGAQEDVDASAEKMILEEERKTRKVARSQLEKITAAAHARQKATFNPEHVAADAPKVKVKRKVSMGVVIDAETGTVVGGAGNKRHSQRRHTMLNTSLTDLRIKGEMEKKSTVPRRMRTKIRPPTQDELIARALDMEEGNIKEHRNYLVLEEEKRKRARLVRTAVEGPLLRWISKSEEVAIKVAPVPMPPPPSQAPSHYAYSYSTTTSLPTGYPPPPSYSPYNGTSHYRTSPAVAPSAPTQPHAPSPLPPAEPLERKETVTKNYVIHEIDQEEGTLKPLWKETMAAMFGDHVKWEELKVYTGRGRPLSRPQDTCLITGLPAIYKDPRTGVPYADTRAFEILTSILNHDFIWNEKLGCYVSSQEDVVQLQTIAESASSSTLQQI</sequence>
<proteinExistence type="inferred from homology"/>
<accession>A0A0C3S6A8</accession>
<dbReference type="Pfam" id="PF08265">
    <property type="entry name" value="YL1_C"/>
    <property type="match status" value="1"/>
</dbReference>
<dbReference type="PANTHER" id="PTHR13275:SF4">
    <property type="entry name" value="VACUOLAR PROTEIN SORTING-ASSOCIATED PROTEIN 72 HOMOLOG"/>
    <property type="match status" value="1"/>
</dbReference>
<protein>
    <recommendedName>
        <fullName evidence="3">Vps72/YL1 C-terminal domain-containing protein</fullName>
    </recommendedName>
</protein>
<dbReference type="HOGENOM" id="CLU_029477_0_0_1"/>
<dbReference type="SMART" id="SM00993">
    <property type="entry name" value="YL1_C"/>
    <property type="match status" value="1"/>
</dbReference>
<name>A0A0C3S6A8_PHLG1</name>
<dbReference type="AlphaFoldDB" id="A0A0C3S6A8"/>
<organism evidence="4 5">
    <name type="scientific">Phlebiopsis gigantea (strain 11061_1 CR5-6)</name>
    <name type="common">White-rot fungus</name>
    <name type="synonym">Peniophora gigantea</name>
    <dbReference type="NCBI Taxonomy" id="745531"/>
    <lineage>
        <taxon>Eukaryota</taxon>
        <taxon>Fungi</taxon>
        <taxon>Dikarya</taxon>
        <taxon>Basidiomycota</taxon>
        <taxon>Agaricomycotina</taxon>
        <taxon>Agaricomycetes</taxon>
        <taxon>Polyporales</taxon>
        <taxon>Phanerochaetaceae</taxon>
        <taxon>Phlebiopsis</taxon>
    </lineage>
</organism>
<keyword evidence="5" id="KW-1185">Reference proteome</keyword>
<feature type="domain" description="Vps72/YL1 C-terminal" evidence="3">
    <location>
        <begin position="353"/>
        <end position="382"/>
    </location>
</feature>
<feature type="compositionally biased region" description="Low complexity" evidence="2">
    <location>
        <begin position="236"/>
        <end position="252"/>
    </location>
</feature>
<dbReference type="GO" id="GO:0005634">
    <property type="term" value="C:nucleus"/>
    <property type="evidence" value="ECO:0007669"/>
    <property type="project" value="TreeGrafter"/>
</dbReference>
<evidence type="ECO:0000313" key="5">
    <source>
        <dbReference type="Proteomes" id="UP000053257"/>
    </source>
</evidence>
<dbReference type="STRING" id="745531.A0A0C3S6A8"/>
<dbReference type="OrthoDB" id="78296at2759"/>
<dbReference type="Pfam" id="PF05764">
    <property type="entry name" value="YL1"/>
    <property type="match status" value="1"/>
</dbReference>
<evidence type="ECO:0000256" key="1">
    <source>
        <dbReference type="ARBA" id="ARBA00006832"/>
    </source>
</evidence>
<evidence type="ECO:0000256" key="2">
    <source>
        <dbReference type="SAM" id="MobiDB-lite"/>
    </source>
</evidence>
<dbReference type="Proteomes" id="UP000053257">
    <property type="component" value="Unassembled WGS sequence"/>
</dbReference>
<dbReference type="InterPro" id="IPR013272">
    <property type="entry name" value="Vps72/YL1_C"/>
</dbReference>
<feature type="region of interest" description="Disordered" evidence="2">
    <location>
        <begin position="228"/>
        <end position="296"/>
    </location>
</feature>
<evidence type="ECO:0000259" key="3">
    <source>
        <dbReference type="SMART" id="SM00993"/>
    </source>
</evidence>
<feature type="compositionally biased region" description="Pro residues" evidence="2">
    <location>
        <begin position="283"/>
        <end position="293"/>
    </location>
</feature>